<accession>E4WSG8</accession>
<feature type="transmembrane region" description="Helical" evidence="1">
    <location>
        <begin position="110"/>
        <end position="130"/>
    </location>
</feature>
<proteinExistence type="predicted"/>
<keyword evidence="1" id="KW-0472">Membrane</keyword>
<organism evidence="2">
    <name type="scientific">Oikopleura dioica</name>
    <name type="common">Tunicate</name>
    <dbReference type="NCBI Taxonomy" id="34765"/>
    <lineage>
        <taxon>Eukaryota</taxon>
        <taxon>Metazoa</taxon>
        <taxon>Chordata</taxon>
        <taxon>Tunicata</taxon>
        <taxon>Appendicularia</taxon>
        <taxon>Copelata</taxon>
        <taxon>Oikopleuridae</taxon>
        <taxon>Oikopleura</taxon>
    </lineage>
</organism>
<dbReference type="InParanoid" id="E4WSG8"/>
<evidence type="ECO:0000313" key="3">
    <source>
        <dbReference type="Proteomes" id="UP000001307"/>
    </source>
</evidence>
<evidence type="ECO:0000256" key="1">
    <source>
        <dbReference type="SAM" id="Phobius"/>
    </source>
</evidence>
<reference evidence="2" key="1">
    <citation type="journal article" date="2010" name="Science">
        <title>Plasticity of animal genome architecture unmasked by rapid evolution of a pelagic tunicate.</title>
        <authorList>
            <person name="Denoeud F."/>
            <person name="Henriet S."/>
            <person name="Mungpakdee S."/>
            <person name="Aury J.M."/>
            <person name="Da Silva C."/>
            <person name="Brinkmann H."/>
            <person name="Mikhaleva J."/>
            <person name="Olsen L.C."/>
            <person name="Jubin C."/>
            <person name="Canestro C."/>
            <person name="Bouquet J.M."/>
            <person name="Danks G."/>
            <person name="Poulain J."/>
            <person name="Campsteijn C."/>
            <person name="Adamski M."/>
            <person name="Cross I."/>
            <person name="Yadetie F."/>
            <person name="Muffato M."/>
            <person name="Louis A."/>
            <person name="Butcher S."/>
            <person name="Tsagkogeorga G."/>
            <person name="Konrad A."/>
            <person name="Singh S."/>
            <person name="Jensen M.F."/>
            <person name="Cong E.H."/>
            <person name="Eikeseth-Otteraa H."/>
            <person name="Noel B."/>
            <person name="Anthouard V."/>
            <person name="Porcel B.M."/>
            <person name="Kachouri-Lafond R."/>
            <person name="Nishino A."/>
            <person name="Ugolini M."/>
            <person name="Chourrout P."/>
            <person name="Nishida H."/>
            <person name="Aasland R."/>
            <person name="Huzurbazar S."/>
            <person name="Westhof E."/>
            <person name="Delsuc F."/>
            <person name="Lehrach H."/>
            <person name="Reinhardt R."/>
            <person name="Weissenbach J."/>
            <person name="Roy S.W."/>
            <person name="Artiguenave F."/>
            <person name="Postlethwait J.H."/>
            <person name="Manak J.R."/>
            <person name="Thompson E.M."/>
            <person name="Jaillon O."/>
            <person name="Du Pasquier L."/>
            <person name="Boudinot P."/>
            <person name="Liberles D.A."/>
            <person name="Volff J.N."/>
            <person name="Philippe H."/>
            <person name="Lenhard B."/>
            <person name="Roest Crollius H."/>
            <person name="Wincker P."/>
            <person name="Chourrout D."/>
        </authorList>
    </citation>
    <scope>NUCLEOTIDE SEQUENCE [LARGE SCALE GENOMIC DNA]</scope>
</reference>
<keyword evidence="1" id="KW-1133">Transmembrane helix</keyword>
<evidence type="ECO:0000313" key="2">
    <source>
        <dbReference type="EMBL" id="CBY20701.1"/>
    </source>
</evidence>
<keyword evidence="1" id="KW-0812">Transmembrane</keyword>
<gene>
    <name evidence="2" type="ORF">GSOID_T00000704001</name>
</gene>
<keyword evidence="3" id="KW-1185">Reference proteome</keyword>
<dbReference type="Proteomes" id="UP000001307">
    <property type="component" value="Unassembled WGS sequence"/>
</dbReference>
<name>E4WSG8_OIKDI</name>
<feature type="transmembrane region" description="Helical" evidence="1">
    <location>
        <begin position="85"/>
        <end position="104"/>
    </location>
</feature>
<protein>
    <submittedName>
        <fullName evidence="2">Uncharacterized protein</fullName>
    </submittedName>
</protein>
<dbReference type="EMBL" id="FN653015">
    <property type="protein sequence ID" value="CBY20701.1"/>
    <property type="molecule type" value="Genomic_DNA"/>
</dbReference>
<dbReference type="AlphaFoldDB" id="E4WSG8"/>
<sequence>MVRRQQGDMQWKHHGINKENEQQENLVLWPYNMLMRNKREFKLREESYEIPPDRLEQMDEDPEYWEKYSWNNLFYYRSLSPSRHFRYHALISVIWMFLGVLILASKTFHLISIEPIACGFLLLCCSIFAVRRLTAHRETTSTCGFLVLPQVSKGDHNCFCSWSSPVNSHLLPCWTCFYS</sequence>